<accession>A0ABM4JJY8</accession>
<protein>
    <submittedName>
        <fullName evidence="3">Ligand-dependent corepressor isoform X1</fullName>
    </submittedName>
</protein>
<feature type="compositionally biased region" description="Basic and acidic residues" evidence="1">
    <location>
        <begin position="986"/>
        <end position="995"/>
    </location>
</feature>
<feature type="compositionally biased region" description="Polar residues" evidence="1">
    <location>
        <begin position="1128"/>
        <end position="1141"/>
    </location>
</feature>
<sequence length="1844" mass="200741">MAAGGSGCTSSAGGGGARGVNPRRSGRSRFPLCGGRRDHKGLTHIFNPPPKNSPSLPALETFPTNLLSLGFESILEGLFGPALLKDLSLFKDCEPESISDWTFDANCLFCCLRRDKVKGHLVGLDEPASGAGQEALLKQEQAKIIRFERQAEEFLNAVFYRKDSPWVSDPNIPLVAREIMQRMIQQFAAEYTSKNSSTQDPSQPNSTKNQSLPKASPVTTSPTAATAQNPVLSKLLMADQDSPLDLTVRKSQSEPSEQDGVLDLSTKKSPCAGSTSLSHSPGCSSTQGNGENSSEAIAVDSNSQSKSPLEKFMVKLCTHHQKQFIRVLNDLYTESQPGTEDLRASDSGAMDASTCNASCAQLGTKHKEKDALCLNMKSPTSADLFVDSSGSHSPLHLTEQALKEPLPETNSVDGRENALTVVQKDSSELPTTKPNSGSSVDSSTLGYLTASNSSSLNFHHISKSLEGQTTGQAQDTNVKICEDGKDHMQNSALVESLIAVKVAAENSEESNSCIVSQRNSFKALSEEAWDSGFMGNSSRTADKENALQCSSKTPLCQDLEAGEQDSRPKQENHLHSLGRNKVGYHLHPSDKGQFDHSKDGWLAPSPMPAVHKASNGHSRTKMISTSIKTARKSKRASGLRINDYDNQCDVVYISQPITECHFENQRSVLSSRKTARKSTRGYFFNGDCCELPTVRTLARNLHSQEKASCSTLASESVVTPKQTLIISAPRPTVDVQHPREDNPEEPIKEITSLKEGDRDVSSEKDSQESEVCPITNKLNPSSSPRSKDVSASSPGTPLPAHPPEEDMPEGSSMVSATTAGGIPSPKGDQQPVELLDAKEMSVPQDCHLVPSTESVSEGDSEDVVSRPCSSPEIVSREEGPLCSENQSPTVGSEPPLSLGKAEDNQSISTEAETEDTQELDTDPLLQESSTFTNENPGETEEGEAAGGTGKLEGEGSNVKHPSEKDMCDQNLDLPEENLDKKKKGKKLPEASDRCLRSQLSDSSSADRCLRNQSSDSSSACSEIKVSKNPGAKRSKKEGAPGGTTPEAFLTVGFRTKALEDTGNPNVDESPSEKDAEQQEGEGGGGIITRQTFKNMLAKEVKGEEGDIFPSSDPITTVGQPLPGERLETSSTCPEIKVSKNSGAKRSKKEGYPGGTTPEAFLPDSFHTKTLEDTENSNVSENPSEKETEQEGEGGGIITRQTFKNMLAKEVKGEEGDIFPSSDPITTVDQPLPGERLEIYVQSKLGEKNAHDPSESIPCTFPEQPKEKPGPIPTQDIKEVVNEVDSANTQHKDDDSDVPSGTLGLSSSGSGDATESPKWVPRLTRLTSSTYNLRHAHSLDSLDTTKVISEKEVAQGNPMPKENEASESGDPLDEDDVDTVVDDQPKFVEWCAEEENQELIANFNAQYVRVQKGWIQLEKESQPTPRARNKSDKLKEIWKSKKRSRKCRGSLEGQKFSPVQMLFMTNFKLSNVCKWFLETTETRSLVIVKKLNTRLPGDIPPVKHPLQKYSPSSLYPSSLQAERLKKHLKKFPGATPARNNWKTQKLWAKFRENPDQVDPEDGSDITLNPNSEDSIEEVKEGRNSHPPTNSPTPASTRILRKYSNIRGKLRAQQRLIKNEKTESPLGLAVENKQSCKSVCINPLMSPKLALQVDADGFPIKPKSTDGMKGRKGKQMSEILPKTEVQNKRKRTEGGSTQDRKDKGPAMKASKEKHIDGSTKTPAAKKPTAKDRISQLPRKSLKENKVKIPKKSPGKSCPPSRKEKENTNKRSTQPTASETVTKPAKQKGAGESSSRPQKAANRKQSSGKTRARPLTKTPENSAAQRKRKLKAKLDSSHSKRRRLDAK</sequence>
<feature type="region of interest" description="Disordered" evidence="1">
    <location>
        <begin position="1655"/>
        <end position="1844"/>
    </location>
</feature>
<feature type="compositionally biased region" description="Polar residues" evidence="1">
    <location>
        <begin position="776"/>
        <end position="795"/>
    </location>
</feature>
<feature type="region of interest" description="Disordered" evidence="1">
    <location>
        <begin position="1551"/>
        <end position="1594"/>
    </location>
</feature>
<feature type="region of interest" description="Disordered" evidence="1">
    <location>
        <begin position="422"/>
        <end position="444"/>
    </location>
</feature>
<feature type="compositionally biased region" description="Polar residues" evidence="1">
    <location>
        <begin position="428"/>
        <end position="444"/>
    </location>
</feature>
<reference evidence="2" key="1">
    <citation type="submission" date="2025-05" db="UniProtKB">
        <authorList>
            <consortium name="RefSeq"/>
        </authorList>
    </citation>
    <scope>NUCLEOTIDE SEQUENCE [LARGE SCALE GENOMIC DNA]</scope>
</reference>
<feature type="region of interest" description="Disordered" evidence="1">
    <location>
        <begin position="1"/>
        <end position="35"/>
    </location>
</feature>
<reference evidence="3" key="2">
    <citation type="submission" date="2025-08" db="UniProtKB">
        <authorList>
            <consortium name="RefSeq"/>
        </authorList>
    </citation>
    <scope>IDENTIFICATION</scope>
    <source>
        <tissue evidence="3">Blood</tissue>
    </source>
</reference>
<evidence type="ECO:0000313" key="2">
    <source>
        <dbReference type="Proteomes" id="UP001652662"/>
    </source>
</evidence>
<dbReference type="InterPro" id="IPR028104">
    <property type="entry name" value="DUF4553"/>
</dbReference>
<feature type="region of interest" description="Disordered" evidence="1">
    <location>
        <begin position="249"/>
        <end position="305"/>
    </location>
</feature>
<feature type="region of interest" description="Disordered" evidence="1">
    <location>
        <begin position="723"/>
        <end position="1091"/>
    </location>
</feature>
<feature type="compositionally biased region" description="Basic and acidic residues" evidence="1">
    <location>
        <begin position="1244"/>
        <end position="1253"/>
    </location>
</feature>
<feature type="compositionally biased region" description="Acidic residues" evidence="1">
    <location>
        <begin position="1364"/>
        <end position="1377"/>
    </location>
</feature>
<feature type="region of interest" description="Disordered" evidence="1">
    <location>
        <begin position="191"/>
        <end position="225"/>
    </location>
</feature>
<dbReference type="Proteomes" id="UP001652662">
    <property type="component" value="Chromosome 1"/>
</dbReference>
<dbReference type="Pfam" id="PF15090">
    <property type="entry name" value="DUF4553"/>
    <property type="match status" value="1"/>
</dbReference>
<dbReference type="PANTHER" id="PTHR14931:SF2">
    <property type="entry name" value="LIGAND DEPENDENT NUCLEAR RECEPTOR COREPRESSOR"/>
    <property type="match status" value="1"/>
</dbReference>
<feature type="compositionally biased region" description="Low complexity" evidence="1">
    <location>
        <begin position="215"/>
        <end position="225"/>
    </location>
</feature>
<gene>
    <name evidence="3" type="primary">LCOR</name>
</gene>
<evidence type="ECO:0000256" key="1">
    <source>
        <dbReference type="SAM" id="MobiDB-lite"/>
    </source>
</evidence>
<feature type="compositionally biased region" description="Acidic residues" evidence="1">
    <location>
        <begin position="911"/>
        <end position="921"/>
    </location>
</feature>
<name>A0ABM4JJY8_EQUPR</name>
<feature type="compositionally biased region" description="Basic and acidic residues" evidence="1">
    <location>
        <begin position="1696"/>
        <end position="1715"/>
    </location>
</feature>
<dbReference type="GeneID" id="103560832"/>
<feature type="compositionally biased region" description="Polar residues" evidence="1">
    <location>
        <begin position="192"/>
        <end position="213"/>
    </location>
</feature>
<feature type="compositionally biased region" description="Polar residues" evidence="1">
    <location>
        <begin position="272"/>
        <end position="305"/>
    </location>
</feature>
<feature type="compositionally biased region" description="Polar residues" evidence="1">
    <location>
        <begin position="1584"/>
        <end position="1594"/>
    </location>
</feature>
<feature type="compositionally biased region" description="Basic and acidic residues" evidence="1">
    <location>
        <begin position="736"/>
        <end position="767"/>
    </location>
</feature>
<feature type="compositionally biased region" description="Low complexity" evidence="1">
    <location>
        <begin position="1299"/>
        <end position="1310"/>
    </location>
</feature>
<feature type="compositionally biased region" description="Polar residues" evidence="1">
    <location>
        <begin position="997"/>
        <end position="1020"/>
    </location>
</feature>
<feature type="compositionally biased region" description="Polar residues" evidence="1">
    <location>
        <begin position="1789"/>
        <end position="1806"/>
    </location>
</feature>
<proteinExistence type="predicted"/>
<dbReference type="RefSeq" id="XP_070416264.1">
    <property type="nucleotide sequence ID" value="XM_070560163.1"/>
</dbReference>
<evidence type="ECO:0000313" key="3">
    <source>
        <dbReference type="RefSeq" id="XP_070416264.1"/>
    </source>
</evidence>
<feature type="region of interest" description="Disordered" evidence="1">
    <location>
        <begin position="1213"/>
        <end position="1377"/>
    </location>
</feature>
<keyword evidence="2" id="KW-1185">Reference proteome</keyword>
<dbReference type="PANTHER" id="PTHR14931">
    <property type="entry name" value="GENE 340-RELATED"/>
    <property type="match status" value="1"/>
</dbReference>
<feature type="compositionally biased region" description="Polar residues" evidence="1">
    <location>
        <begin position="1767"/>
        <end position="1778"/>
    </location>
</feature>
<feature type="region of interest" description="Disordered" evidence="1">
    <location>
        <begin position="1103"/>
        <end position="1200"/>
    </location>
</feature>
<organism evidence="2 3">
    <name type="scientific">Equus przewalskii</name>
    <name type="common">Przewalski's horse</name>
    <name type="synonym">Equus caballus przewalskii</name>
    <dbReference type="NCBI Taxonomy" id="9798"/>
    <lineage>
        <taxon>Eukaryota</taxon>
        <taxon>Metazoa</taxon>
        <taxon>Chordata</taxon>
        <taxon>Craniata</taxon>
        <taxon>Vertebrata</taxon>
        <taxon>Euteleostomi</taxon>
        <taxon>Mammalia</taxon>
        <taxon>Eutheria</taxon>
        <taxon>Laurasiatheria</taxon>
        <taxon>Perissodactyla</taxon>
        <taxon>Equidae</taxon>
        <taxon>Equus</taxon>
    </lineage>
</organism>
<feature type="compositionally biased region" description="Gly residues" evidence="1">
    <location>
        <begin position="1"/>
        <end position="18"/>
    </location>
</feature>